<feature type="domain" description="Cystatin" evidence="4">
    <location>
        <begin position="26"/>
        <end position="132"/>
    </location>
</feature>
<proteinExistence type="inferred from homology"/>
<dbReference type="Pfam" id="PF00031">
    <property type="entry name" value="Cystatin"/>
    <property type="match status" value="1"/>
</dbReference>
<dbReference type="PANTHER" id="PTHR46186:SF18">
    <property type="entry name" value="CYSTATIN-LIKE"/>
    <property type="match status" value="1"/>
</dbReference>
<keyword evidence="3" id="KW-0732">Signal</keyword>
<name>A0AAD1RIR9_PELCU</name>
<dbReference type="GO" id="GO:0004869">
    <property type="term" value="F:cysteine-type endopeptidase inhibitor activity"/>
    <property type="evidence" value="ECO:0007669"/>
    <property type="project" value="InterPro"/>
</dbReference>
<keyword evidence="2" id="KW-1015">Disulfide bond</keyword>
<dbReference type="EMBL" id="OW240913">
    <property type="protein sequence ID" value="CAH2253272.1"/>
    <property type="molecule type" value="Genomic_DNA"/>
</dbReference>
<dbReference type="FunFam" id="3.10.450.10:FF:000004">
    <property type="entry name" value="Cystatin C"/>
    <property type="match status" value="1"/>
</dbReference>
<feature type="signal peptide" evidence="3">
    <location>
        <begin position="1"/>
        <end position="19"/>
    </location>
</feature>
<dbReference type="Gene3D" id="3.10.450.10">
    <property type="match status" value="1"/>
</dbReference>
<dbReference type="AlphaFoldDB" id="A0AAD1RIR9"/>
<evidence type="ECO:0000256" key="2">
    <source>
        <dbReference type="ARBA" id="ARBA00023157"/>
    </source>
</evidence>
<dbReference type="GO" id="GO:0005737">
    <property type="term" value="C:cytoplasm"/>
    <property type="evidence" value="ECO:0007669"/>
    <property type="project" value="TreeGrafter"/>
</dbReference>
<dbReference type="PANTHER" id="PTHR46186">
    <property type="entry name" value="CYSTATIN"/>
    <property type="match status" value="1"/>
</dbReference>
<evidence type="ECO:0000256" key="3">
    <source>
        <dbReference type="SAM" id="SignalP"/>
    </source>
</evidence>
<dbReference type="InterPro" id="IPR018073">
    <property type="entry name" value="Prot_inh_cystat_CS"/>
</dbReference>
<dbReference type="PROSITE" id="PS00287">
    <property type="entry name" value="CYSTATIN"/>
    <property type="match status" value="1"/>
</dbReference>
<evidence type="ECO:0000256" key="1">
    <source>
        <dbReference type="ARBA" id="ARBA00009403"/>
    </source>
</evidence>
<dbReference type="SMART" id="SM00043">
    <property type="entry name" value="CY"/>
    <property type="match status" value="1"/>
</dbReference>
<dbReference type="SUPFAM" id="SSF54403">
    <property type="entry name" value="Cystatin/monellin"/>
    <property type="match status" value="1"/>
</dbReference>
<feature type="chain" id="PRO_5042252802" evidence="3">
    <location>
        <begin position="20"/>
        <end position="135"/>
    </location>
</feature>
<reference evidence="5" key="1">
    <citation type="submission" date="2022-03" db="EMBL/GenBank/DDBJ databases">
        <authorList>
            <person name="Alioto T."/>
            <person name="Alioto T."/>
            <person name="Gomez Garrido J."/>
        </authorList>
    </citation>
    <scope>NUCLEOTIDE SEQUENCE</scope>
</reference>
<dbReference type="CDD" id="cd00042">
    <property type="entry name" value="CY"/>
    <property type="match status" value="1"/>
</dbReference>
<evidence type="ECO:0000313" key="6">
    <source>
        <dbReference type="Proteomes" id="UP001295444"/>
    </source>
</evidence>
<evidence type="ECO:0000313" key="5">
    <source>
        <dbReference type="EMBL" id="CAH2253272.1"/>
    </source>
</evidence>
<organism evidence="5 6">
    <name type="scientific">Pelobates cultripes</name>
    <name type="common">Western spadefoot toad</name>
    <dbReference type="NCBI Taxonomy" id="61616"/>
    <lineage>
        <taxon>Eukaryota</taxon>
        <taxon>Metazoa</taxon>
        <taxon>Chordata</taxon>
        <taxon>Craniata</taxon>
        <taxon>Vertebrata</taxon>
        <taxon>Euteleostomi</taxon>
        <taxon>Amphibia</taxon>
        <taxon>Batrachia</taxon>
        <taxon>Anura</taxon>
        <taxon>Pelobatoidea</taxon>
        <taxon>Pelobatidae</taxon>
        <taxon>Pelobates</taxon>
    </lineage>
</organism>
<dbReference type="InterPro" id="IPR000010">
    <property type="entry name" value="Cystatin_dom"/>
</dbReference>
<keyword evidence="6" id="KW-1185">Reference proteome</keyword>
<dbReference type="InterPro" id="IPR046350">
    <property type="entry name" value="Cystatin_sf"/>
</dbReference>
<comment type="similarity">
    <text evidence="1">Belongs to the cystatin family.</text>
</comment>
<dbReference type="GO" id="GO:0005615">
    <property type="term" value="C:extracellular space"/>
    <property type="evidence" value="ECO:0007669"/>
    <property type="project" value="TreeGrafter"/>
</dbReference>
<dbReference type="GO" id="GO:0031982">
    <property type="term" value="C:vesicle"/>
    <property type="evidence" value="ECO:0007669"/>
    <property type="project" value="TreeGrafter"/>
</dbReference>
<sequence>MDTFFKVYLIAILAVLAQCQMTERKGRPGGWHDVKVDDEGVQKVLQFAVTEHNQESNGEFMKVNRIVTARRQVVAGMKYNLKVDVSIYNCQISDTENCQNPENSNQQKKRCTFEVITVPWMNTTEVKRKRCYDRI</sequence>
<gene>
    <name evidence="5" type="ORF">PECUL_23A018455</name>
</gene>
<dbReference type="Proteomes" id="UP001295444">
    <property type="component" value="Chromosome 02"/>
</dbReference>
<evidence type="ECO:0000259" key="4">
    <source>
        <dbReference type="SMART" id="SM00043"/>
    </source>
</evidence>
<accession>A0AAD1RIR9</accession>
<protein>
    <submittedName>
        <fullName evidence="5">Cystatin-like</fullName>
    </submittedName>
</protein>